<sequence length="64" mass="7496">MDAQLRVFEFKTKDGDNDITRYAVQQMTDRGFRTLTIKVGTDFKNTVFDKKTDATNFMKLIKKL</sequence>
<dbReference type="KEGG" id="vg:65129295"/>
<evidence type="ECO:0000313" key="1">
    <source>
        <dbReference type="EMBL" id="QOR58814.1"/>
    </source>
</evidence>
<dbReference type="RefSeq" id="YP_010110972.1">
    <property type="nucleotide sequence ID" value="NC_055876.1"/>
</dbReference>
<protein>
    <submittedName>
        <fullName evidence="1">Uncharacterized protein</fullName>
    </submittedName>
</protein>
<dbReference type="EMBL" id="MT774383">
    <property type="protein sequence ID" value="QOR58814.1"/>
    <property type="molecule type" value="Genomic_DNA"/>
</dbReference>
<organism evidence="1 2">
    <name type="scientific">uncultured phage cr11_1</name>
    <dbReference type="NCBI Taxonomy" id="2772067"/>
    <lineage>
        <taxon>Viruses</taxon>
        <taxon>Duplodnaviria</taxon>
        <taxon>Heunggongvirae</taxon>
        <taxon>Uroviricota</taxon>
        <taxon>Caudoviricetes</taxon>
        <taxon>Crassvirales</taxon>
        <taxon>Intestiviridae</taxon>
        <taxon>Crudevirinae</taxon>
        <taxon>Delmidovirus</taxon>
        <taxon>Delmidovirus splanchnicus</taxon>
    </lineage>
</organism>
<dbReference type="Proteomes" id="UP000593979">
    <property type="component" value="Segment"/>
</dbReference>
<name>A0A7M1RXF2_9CAUD</name>
<evidence type="ECO:0000313" key="2">
    <source>
        <dbReference type="Proteomes" id="UP000593979"/>
    </source>
</evidence>
<keyword evidence="2" id="KW-1185">Reference proteome</keyword>
<proteinExistence type="predicted"/>
<reference evidence="1 2" key="1">
    <citation type="submission" date="2020-07" db="EMBL/GenBank/DDBJ databases">
        <title>Taxonomic proposal: Crassvirales, a new order of highly abundant and diverse bacterial viruses.</title>
        <authorList>
            <person name="Shkoporov A.N."/>
            <person name="Stockdale S.R."/>
            <person name="Guerin E."/>
            <person name="Ross R.P."/>
            <person name="Hill C."/>
        </authorList>
    </citation>
    <scope>NUCLEOTIDE SEQUENCE [LARGE SCALE GENOMIC DNA]</scope>
</reference>
<accession>A0A7M1RXF2</accession>
<dbReference type="GeneID" id="65129295"/>